<protein>
    <recommendedName>
        <fullName evidence="9">DUF423 domain-containing protein</fullName>
    </recommendedName>
</protein>
<gene>
    <name evidence="7" type="ORF">CIB95_10900</name>
</gene>
<dbReference type="GO" id="GO:0005886">
    <property type="term" value="C:plasma membrane"/>
    <property type="evidence" value="ECO:0007669"/>
    <property type="project" value="TreeGrafter"/>
</dbReference>
<evidence type="ECO:0000256" key="3">
    <source>
        <dbReference type="ARBA" id="ARBA00022692"/>
    </source>
</evidence>
<dbReference type="RefSeq" id="WP_094925072.1">
    <property type="nucleotide sequence ID" value="NZ_NPIA01000005.1"/>
</dbReference>
<comment type="similarity">
    <text evidence="2">Belongs to the UPF0382 family.</text>
</comment>
<name>A0A263BSL6_9BACI</name>
<dbReference type="PANTHER" id="PTHR43461:SF1">
    <property type="entry name" value="TRANSMEMBRANE PROTEIN 256"/>
    <property type="match status" value="1"/>
</dbReference>
<keyword evidence="8" id="KW-1185">Reference proteome</keyword>
<dbReference type="Proteomes" id="UP000217083">
    <property type="component" value="Unassembled WGS sequence"/>
</dbReference>
<evidence type="ECO:0000313" key="7">
    <source>
        <dbReference type="EMBL" id="OZM56721.1"/>
    </source>
</evidence>
<dbReference type="PANTHER" id="PTHR43461">
    <property type="entry name" value="TRANSMEMBRANE PROTEIN 256"/>
    <property type="match status" value="1"/>
</dbReference>
<proteinExistence type="inferred from homology"/>
<feature type="transmembrane region" description="Helical" evidence="6">
    <location>
        <begin position="100"/>
        <end position="121"/>
    </location>
</feature>
<sequence>MFKVFLFIGSISMMLAVMLGAFGSHGLQGKLTEKMLNAWNTGVHYHIIHALGLFVIAMLLDKLGQQSLVVWAGWFIVAGIVLFSGSLYALSVTGISKLGIITPLGGTAFIIGWVLLAVAVLKA</sequence>
<feature type="transmembrane region" description="Helical" evidence="6">
    <location>
        <begin position="43"/>
        <end position="61"/>
    </location>
</feature>
<dbReference type="EMBL" id="NPIA01000005">
    <property type="protein sequence ID" value="OZM56721.1"/>
    <property type="molecule type" value="Genomic_DNA"/>
</dbReference>
<feature type="transmembrane region" description="Helical" evidence="6">
    <location>
        <begin position="68"/>
        <end position="88"/>
    </location>
</feature>
<dbReference type="InterPro" id="IPR006696">
    <property type="entry name" value="DUF423"/>
</dbReference>
<dbReference type="Pfam" id="PF04241">
    <property type="entry name" value="DUF423"/>
    <property type="match status" value="1"/>
</dbReference>
<accession>A0A263BSL6</accession>
<evidence type="ECO:0008006" key="9">
    <source>
        <dbReference type="Google" id="ProtNLM"/>
    </source>
</evidence>
<evidence type="ECO:0000256" key="2">
    <source>
        <dbReference type="ARBA" id="ARBA00009694"/>
    </source>
</evidence>
<evidence type="ECO:0000256" key="6">
    <source>
        <dbReference type="SAM" id="Phobius"/>
    </source>
</evidence>
<organism evidence="7 8">
    <name type="scientific">Lottiidibacillus patelloidae</name>
    <dbReference type="NCBI Taxonomy" id="2670334"/>
    <lineage>
        <taxon>Bacteria</taxon>
        <taxon>Bacillati</taxon>
        <taxon>Bacillota</taxon>
        <taxon>Bacilli</taxon>
        <taxon>Bacillales</taxon>
        <taxon>Bacillaceae</taxon>
        <taxon>Lottiidibacillus</taxon>
    </lineage>
</organism>
<reference evidence="7 8" key="2">
    <citation type="submission" date="2017-09" db="EMBL/GenBank/DDBJ databases">
        <title>Bacillus patelloidae sp. nov., isolated from the intestinal tract of a marine limpet.</title>
        <authorList>
            <person name="Liu R."/>
            <person name="Dong C."/>
            <person name="Shao Z."/>
        </authorList>
    </citation>
    <scope>NUCLEOTIDE SEQUENCE [LARGE SCALE GENOMIC DNA]</scope>
    <source>
        <strain evidence="7 8">SA5d-4</strain>
    </source>
</reference>
<feature type="transmembrane region" description="Helical" evidence="6">
    <location>
        <begin position="5"/>
        <end position="23"/>
    </location>
</feature>
<evidence type="ECO:0000256" key="1">
    <source>
        <dbReference type="ARBA" id="ARBA00004141"/>
    </source>
</evidence>
<reference evidence="8" key="1">
    <citation type="submission" date="2017-08" db="EMBL/GenBank/DDBJ databases">
        <authorList>
            <person name="Huang Z."/>
        </authorList>
    </citation>
    <scope>NUCLEOTIDE SEQUENCE [LARGE SCALE GENOMIC DNA]</scope>
    <source>
        <strain evidence="8">SA5d-4</strain>
    </source>
</reference>
<comment type="caution">
    <text evidence="7">The sequence shown here is derived from an EMBL/GenBank/DDBJ whole genome shotgun (WGS) entry which is preliminary data.</text>
</comment>
<dbReference type="AlphaFoldDB" id="A0A263BSL6"/>
<evidence type="ECO:0000256" key="5">
    <source>
        <dbReference type="ARBA" id="ARBA00023136"/>
    </source>
</evidence>
<evidence type="ECO:0000256" key="4">
    <source>
        <dbReference type="ARBA" id="ARBA00022989"/>
    </source>
</evidence>
<keyword evidence="4 6" id="KW-1133">Transmembrane helix</keyword>
<keyword evidence="3 6" id="KW-0812">Transmembrane</keyword>
<comment type="subcellular location">
    <subcellularLocation>
        <location evidence="1">Membrane</location>
        <topology evidence="1">Multi-pass membrane protein</topology>
    </subcellularLocation>
</comment>
<evidence type="ECO:0000313" key="8">
    <source>
        <dbReference type="Proteomes" id="UP000217083"/>
    </source>
</evidence>
<keyword evidence="5 6" id="KW-0472">Membrane</keyword>